<organism evidence="2 3">
    <name type="scientific">Perkinsus chesapeaki</name>
    <name type="common">Clam parasite</name>
    <name type="synonym">Perkinsus andrewsi</name>
    <dbReference type="NCBI Taxonomy" id="330153"/>
    <lineage>
        <taxon>Eukaryota</taxon>
        <taxon>Sar</taxon>
        <taxon>Alveolata</taxon>
        <taxon>Perkinsozoa</taxon>
        <taxon>Perkinsea</taxon>
        <taxon>Perkinsida</taxon>
        <taxon>Perkinsidae</taxon>
        <taxon>Perkinsus</taxon>
    </lineage>
</organism>
<evidence type="ECO:0000313" key="2">
    <source>
        <dbReference type="EMBL" id="KAF4648970.1"/>
    </source>
</evidence>
<feature type="non-terminal residue" evidence="2">
    <location>
        <position position="100"/>
    </location>
</feature>
<dbReference type="InterPro" id="IPR046628">
    <property type="entry name" value="DUF6740"/>
</dbReference>
<dbReference type="OrthoDB" id="10392656at2759"/>
<reference evidence="2 3" key="1">
    <citation type="submission" date="2020-04" db="EMBL/GenBank/DDBJ databases">
        <title>Perkinsus chesapeaki whole genome sequence.</title>
        <authorList>
            <person name="Bogema D.R."/>
        </authorList>
    </citation>
    <scope>NUCLEOTIDE SEQUENCE [LARGE SCALE GENOMIC DNA]</scope>
    <source>
        <strain evidence="2">ATCC PRA-425</strain>
    </source>
</reference>
<keyword evidence="1" id="KW-0732">Signal</keyword>
<dbReference type="AlphaFoldDB" id="A0A7J6KPJ2"/>
<keyword evidence="3" id="KW-1185">Reference proteome</keyword>
<dbReference type="Pfam" id="PF20525">
    <property type="entry name" value="DUF6740"/>
    <property type="match status" value="1"/>
</dbReference>
<dbReference type="Proteomes" id="UP000591131">
    <property type="component" value="Unassembled WGS sequence"/>
</dbReference>
<evidence type="ECO:0000313" key="3">
    <source>
        <dbReference type="Proteomes" id="UP000591131"/>
    </source>
</evidence>
<sequence>MLCFIFSILLGFPDQASAFKPVNMRMHLLTRTVCNKDVKDVHGNPAPCGKSMAMETYGLTLPGMEDGSITTREDMIVAKDGQVTVKAMPSRPYQFIMTVE</sequence>
<name>A0A7J6KPJ2_PERCH</name>
<comment type="caution">
    <text evidence="2">The sequence shown here is derived from an EMBL/GenBank/DDBJ whole genome shotgun (WGS) entry which is preliminary data.</text>
</comment>
<gene>
    <name evidence="2" type="ORF">FOL47_002602</name>
</gene>
<evidence type="ECO:0000256" key="1">
    <source>
        <dbReference type="SAM" id="SignalP"/>
    </source>
</evidence>
<feature type="chain" id="PRO_5029813601" evidence="1">
    <location>
        <begin position="19"/>
        <end position="100"/>
    </location>
</feature>
<feature type="signal peptide" evidence="1">
    <location>
        <begin position="1"/>
        <end position="18"/>
    </location>
</feature>
<accession>A0A7J6KPJ2</accession>
<protein>
    <submittedName>
        <fullName evidence="2">Uncharacterized protein</fullName>
    </submittedName>
</protein>
<dbReference type="EMBL" id="JAAPAO010001722">
    <property type="protein sequence ID" value="KAF4648970.1"/>
    <property type="molecule type" value="Genomic_DNA"/>
</dbReference>
<proteinExistence type="predicted"/>